<evidence type="ECO:0000313" key="1">
    <source>
        <dbReference type="EMBL" id="JAH47367.1"/>
    </source>
</evidence>
<name>A0A0E9T1I5_ANGAN</name>
<accession>A0A0E9T1I5</accession>
<organism evidence="1">
    <name type="scientific">Anguilla anguilla</name>
    <name type="common">European freshwater eel</name>
    <name type="synonym">Muraena anguilla</name>
    <dbReference type="NCBI Taxonomy" id="7936"/>
    <lineage>
        <taxon>Eukaryota</taxon>
        <taxon>Metazoa</taxon>
        <taxon>Chordata</taxon>
        <taxon>Craniata</taxon>
        <taxon>Vertebrata</taxon>
        <taxon>Euteleostomi</taxon>
        <taxon>Actinopterygii</taxon>
        <taxon>Neopterygii</taxon>
        <taxon>Teleostei</taxon>
        <taxon>Anguilliformes</taxon>
        <taxon>Anguillidae</taxon>
        <taxon>Anguilla</taxon>
    </lineage>
</organism>
<reference evidence="1" key="2">
    <citation type="journal article" date="2015" name="Fish Shellfish Immunol.">
        <title>Early steps in the European eel (Anguilla anguilla)-Vibrio vulnificus interaction in the gills: Role of the RtxA13 toxin.</title>
        <authorList>
            <person name="Callol A."/>
            <person name="Pajuelo D."/>
            <person name="Ebbesson L."/>
            <person name="Teles M."/>
            <person name="MacKenzie S."/>
            <person name="Amaro C."/>
        </authorList>
    </citation>
    <scope>NUCLEOTIDE SEQUENCE</scope>
</reference>
<proteinExistence type="predicted"/>
<protein>
    <submittedName>
        <fullName evidence="1">Uncharacterized protein</fullName>
    </submittedName>
</protein>
<reference evidence="1" key="1">
    <citation type="submission" date="2014-11" db="EMBL/GenBank/DDBJ databases">
        <authorList>
            <person name="Amaro Gonzalez C."/>
        </authorList>
    </citation>
    <scope>NUCLEOTIDE SEQUENCE</scope>
</reference>
<sequence length="72" mass="8272">MTSINDRNNIQVINLIVVRVHELYDDVAFFLIIQDGCVYLRIYALIMSASCSLPLLTNRRCKLSVVLMPIKM</sequence>
<dbReference type="EMBL" id="GBXM01061210">
    <property type="protein sequence ID" value="JAH47367.1"/>
    <property type="molecule type" value="Transcribed_RNA"/>
</dbReference>
<dbReference type="AlphaFoldDB" id="A0A0E9T1I5"/>